<accession>A0ABW4LMM6</accession>
<protein>
    <recommendedName>
        <fullName evidence="3">DNA topoisomerase</fullName>
        <ecNumber evidence="3">5.6.2.1</ecNumber>
    </recommendedName>
    <alternativeName>
        <fullName evidence="12">Omega-protein</fullName>
    </alternativeName>
    <alternativeName>
        <fullName evidence="11">Relaxing enzyme</fullName>
    </alternativeName>
    <alternativeName>
        <fullName evidence="9">Swivelase</fullName>
    </alternativeName>
    <alternativeName>
        <fullName evidence="10">Untwisting enzyme</fullName>
    </alternativeName>
</protein>
<evidence type="ECO:0000256" key="12">
    <source>
        <dbReference type="ARBA" id="ARBA00032877"/>
    </source>
</evidence>
<dbReference type="InterPro" id="IPR000380">
    <property type="entry name" value="Topo_IA"/>
</dbReference>
<dbReference type="CDD" id="cd00186">
    <property type="entry name" value="TOP1Ac"/>
    <property type="match status" value="1"/>
</dbReference>
<keyword evidence="8" id="KW-0413">Isomerase</keyword>
<dbReference type="Pfam" id="PF13342">
    <property type="entry name" value="Toprim_Crpt"/>
    <property type="match status" value="1"/>
</dbReference>
<dbReference type="PROSITE" id="PS52039">
    <property type="entry name" value="TOPO_IA_2"/>
    <property type="match status" value="1"/>
</dbReference>
<keyword evidence="6" id="KW-0799">Topoisomerase</keyword>
<dbReference type="PROSITE" id="PS00396">
    <property type="entry name" value="TOPO_IA_1"/>
    <property type="match status" value="1"/>
</dbReference>
<proteinExistence type="inferred from homology"/>
<dbReference type="RefSeq" id="WP_377927308.1">
    <property type="nucleotide sequence ID" value="NZ_JBHUEM010000005.1"/>
</dbReference>
<sequence>MKKLLIFEKPSQAKAVCSAFTGVKYGKQYHELPPHEYWKEGAIAVWCIGHILEPVMPEEYDVKYKQWKLEHLPIIPEEFKLKVSPDKKAAYTIIRKWVNDATVSIIIHCGDPGREGCLLVDEVLLFSNNRKPVERLWTTSLTPSAVHKAMKQLKDNKHYQSIYYEAVSRQRADWVIGINASRAMTCLLGEKGLSDLFSIGRVQTGTLSIIYRREMEIKSFQSEPFWDVFLDFSTPKGDTYRGKWFKQGEEHVFNEAKAKALGEYCKEKEAVVTSVVEDRKFIPAPQLFNLTHLTAVANSLYKMAPDRVLSVAQELYEKKIISYPRSEPRHVSKEEAKEFPSILKNLGEVEAFKHLLPVPIQDISSNKRFVDDTKVDDHYAIIPTELVPNLDELSADEKRIYELIAKSLIAAHYPPAEEDVSEVITTVDNHFTFKTKGRKLVADGWRKVFGMESDSNSEENETDEGEAVIPSLKESELVAIQSLEIKEGKTSPPKRFPHGQLPTIMKNAYAYLTADEKQGFKTEELRLGTVATRSNVITQLMKRKFISVRKNLVYCEPKGQLLIELLGEKNWLASPLTTGAIEQVLAEIGAGTQPHEPFLNRINVRVKELIHELMEQSKEWSIPVEMKQSLSSNNQMNHNQESSIGACKLCGEPVVDKGKFYGCSAYSKTSCNFTVNKVVAKKEIPLDEIKKLLNEDSTSLIKGFISSSSGNPFDAFLVWNDASSKVKFRSWGR</sequence>
<dbReference type="InterPro" id="IPR006171">
    <property type="entry name" value="TOPRIM_dom"/>
</dbReference>
<evidence type="ECO:0000259" key="13">
    <source>
        <dbReference type="PROSITE" id="PS52039"/>
    </source>
</evidence>
<dbReference type="InterPro" id="IPR023406">
    <property type="entry name" value="Topo_IA_AS"/>
</dbReference>
<organism evidence="14 15">
    <name type="scientific">Bacillus salitolerans</name>
    <dbReference type="NCBI Taxonomy" id="1437434"/>
    <lineage>
        <taxon>Bacteria</taxon>
        <taxon>Bacillati</taxon>
        <taxon>Bacillota</taxon>
        <taxon>Bacilli</taxon>
        <taxon>Bacillales</taxon>
        <taxon>Bacillaceae</taxon>
        <taxon>Bacillus</taxon>
    </lineage>
</organism>
<dbReference type="SMART" id="SM00437">
    <property type="entry name" value="TOP1Ac"/>
    <property type="match status" value="1"/>
</dbReference>
<dbReference type="NCBIfam" id="NF005829">
    <property type="entry name" value="PRK07726.1"/>
    <property type="match status" value="1"/>
</dbReference>
<keyword evidence="7" id="KW-0238">DNA-binding</keyword>
<dbReference type="NCBIfam" id="TIGR01056">
    <property type="entry name" value="topB"/>
    <property type="match status" value="1"/>
</dbReference>
<dbReference type="InterPro" id="IPR013824">
    <property type="entry name" value="Topo_IA_cen_sub1"/>
</dbReference>
<dbReference type="CDD" id="cd03362">
    <property type="entry name" value="TOPRIM_TopoIA_TopoIII"/>
    <property type="match status" value="1"/>
</dbReference>
<evidence type="ECO:0000256" key="6">
    <source>
        <dbReference type="ARBA" id="ARBA00023029"/>
    </source>
</evidence>
<keyword evidence="5" id="KW-0460">Magnesium</keyword>
<evidence type="ECO:0000256" key="2">
    <source>
        <dbReference type="ARBA" id="ARBA00009446"/>
    </source>
</evidence>
<dbReference type="PRINTS" id="PR00417">
    <property type="entry name" value="PRTPISMRASEI"/>
</dbReference>
<dbReference type="SMART" id="SM00493">
    <property type="entry name" value="TOPRIM"/>
    <property type="match status" value="1"/>
</dbReference>
<dbReference type="EC" id="5.6.2.1" evidence="3"/>
<dbReference type="PANTHER" id="PTHR11390:SF21">
    <property type="entry name" value="DNA TOPOISOMERASE 3-ALPHA"/>
    <property type="match status" value="1"/>
</dbReference>
<dbReference type="InterPro" id="IPR013826">
    <property type="entry name" value="Topo_IA_cen_sub3"/>
</dbReference>
<evidence type="ECO:0000256" key="7">
    <source>
        <dbReference type="ARBA" id="ARBA00023125"/>
    </source>
</evidence>
<reference evidence="15" key="1">
    <citation type="journal article" date="2019" name="Int. J. Syst. Evol. Microbiol.">
        <title>The Global Catalogue of Microorganisms (GCM) 10K type strain sequencing project: providing services to taxonomists for standard genome sequencing and annotation.</title>
        <authorList>
            <consortium name="The Broad Institute Genomics Platform"/>
            <consortium name="The Broad Institute Genome Sequencing Center for Infectious Disease"/>
            <person name="Wu L."/>
            <person name="Ma J."/>
        </authorList>
    </citation>
    <scope>NUCLEOTIDE SEQUENCE [LARGE SCALE GENOMIC DNA]</scope>
    <source>
        <strain evidence="15">CCUG 49339</strain>
    </source>
</reference>
<keyword evidence="15" id="KW-1185">Reference proteome</keyword>
<evidence type="ECO:0000256" key="3">
    <source>
        <dbReference type="ARBA" id="ARBA00012891"/>
    </source>
</evidence>
<dbReference type="Gene3D" id="2.70.20.10">
    <property type="entry name" value="Topoisomerase I, domain 3"/>
    <property type="match status" value="1"/>
</dbReference>
<evidence type="ECO:0000256" key="9">
    <source>
        <dbReference type="ARBA" id="ARBA00030003"/>
    </source>
</evidence>
<evidence type="ECO:0000313" key="15">
    <source>
        <dbReference type="Proteomes" id="UP001597214"/>
    </source>
</evidence>
<dbReference type="InterPro" id="IPR025589">
    <property type="entry name" value="Toprim_C_rpt"/>
</dbReference>
<dbReference type="InterPro" id="IPR023405">
    <property type="entry name" value="Topo_IA_core_domain"/>
</dbReference>
<evidence type="ECO:0000256" key="10">
    <source>
        <dbReference type="ARBA" id="ARBA00031985"/>
    </source>
</evidence>
<dbReference type="InterPro" id="IPR034144">
    <property type="entry name" value="TOPRIM_TopoIII"/>
</dbReference>
<name>A0ABW4LMM6_9BACI</name>
<dbReference type="InterPro" id="IPR005738">
    <property type="entry name" value="TopoIII"/>
</dbReference>
<dbReference type="Gene3D" id="1.10.460.10">
    <property type="entry name" value="Topoisomerase I, domain 2"/>
    <property type="match status" value="1"/>
</dbReference>
<dbReference type="Pfam" id="PF01131">
    <property type="entry name" value="Topoisom_bac"/>
    <property type="match status" value="1"/>
</dbReference>
<comment type="similarity">
    <text evidence="2">Belongs to the type IA topoisomerase family.</text>
</comment>
<dbReference type="InterPro" id="IPR003601">
    <property type="entry name" value="Topo_IA_2"/>
</dbReference>
<gene>
    <name evidence="14" type="ORF">ACFSCX_06240</name>
</gene>
<evidence type="ECO:0000256" key="5">
    <source>
        <dbReference type="ARBA" id="ARBA00022842"/>
    </source>
</evidence>
<comment type="catalytic activity">
    <reaction evidence="1">
        <text>ATP-independent breakage of single-stranded DNA, followed by passage and rejoining.</text>
        <dbReference type="EC" id="5.6.2.1"/>
    </reaction>
</comment>
<evidence type="ECO:0000256" key="1">
    <source>
        <dbReference type="ARBA" id="ARBA00000213"/>
    </source>
</evidence>
<evidence type="ECO:0000313" key="14">
    <source>
        <dbReference type="EMBL" id="MFD1736161.1"/>
    </source>
</evidence>
<evidence type="ECO:0000256" key="11">
    <source>
        <dbReference type="ARBA" id="ARBA00032235"/>
    </source>
</evidence>
<feature type="domain" description="Topo IA-type catalytic" evidence="13">
    <location>
        <begin position="159"/>
        <end position="610"/>
    </location>
</feature>
<dbReference type="SMART" id="SM00436">
    <property type="entry name" value="TOP1Bc"/>
    <property type="match status" value="1"/>
</dbReference>
<dbReference type="Gene3D" id="3.40.50.140">
    <property type="match status" value="1"/>
</dbReference>
<dbReference type="Proteomes" id="UP001597214">
    <property type="component" value="Unassembled WGS sequence"/>
</dbReference>
<evidence type="ECO:0000256" key="8">
    <source>
        <dbReference type="ARBA" id="ARBA00023235"/>
    </source>
</evidence>
<evidence type="ECO:0000256" key="4">
    <source>
        <dbReference type="ARBA" id="ARBA00022723"/>
    </source>
</evidence>
<dbReference type="EMBL" id="JBHUEM010000005">
    <property type="protein sequence ID" value="MFD1736161.1"/>
    <property type="molecule type" value="Genomic_DNA"/>
</dbReference>
<dbReference type="PANTHER" id="PTHR11390">
    <property type="entry name" value="PROKARYOTIC DNA TOPOISOMERASE"/>
    <property type="match status" value="1"/>
</dbReference>
<keyword evidence="4" id="KW-0479">Metal-binding</keyword>
<comment type="caution">
    <text evidence="14">The sequence shown here is derived from an EMBL/GenBank/DDBJ whole genome shotgun (WGS) entry which is preliminary data.</text>
</comment>
<dbReference type="InterPro" id="IPR013825">
    <property type="entry name" value="Topo_IA_cen_sub2"/>
</dbReference>
<dbReference type="InterPro" id="IPR013497">
    <property type="entry name" value="Topo_IA_cen"/>
</dbReference>
<dbReference type="InterPro" id="IPR003602">
    <property type="entry name" value="Topo_IA_DNA-bd_dom"/>
</dbReference>
<dbReference type="SUPFAM" id="SSF56712">
    <property type="entry name" value="Prokaryotic type I DNA topoisomerase"/>
    <property type="match status" value="1"/>
</dbReference>
<dbReference type="Gene3D" id="1.10.290.10">
    <property type="entry name" value="Topoisomerase I, domain 4"/>
    <property type="match status" value="1"/>
</dbReference>